<evidence type="ECO:0000256" key="3">
    <source>
        <dbReference type="ARBA" id="ARBA00023319"/>
    </source>
</evidence>
<keyword evidence="5" id="KW-0812">Transmembrane</keyword>
<dbReference type="InterPro" id="IPR036179">
    <property type="entry name" value="Ig-like_dom_sf"/>
</dbReference>
<dbReference type="GO" id="GO:0009897">
    <property type="term" value="C:external side of plasma membrane"/>
    <property type="evidence" value="ECO:0007669"/>
    <property type="project" value="TreeGrafter"/>
</dbReference>
<dbReference type="Gene3D" id="2.60.40.10">
    <property type="entry name" value="Immunoglobulins"/>
    <property type="match status" value="2"/>
</dbReference>
<keyword evidence="8" id="KW-1185">Reference proteome</keyword>
<dbReference type="GO" id="GO:0005102">
    <property type="term" value="F:signaling receptor binding"/>
    <property type="evidence" value="ECO:0007669"/>
    <property type="project" value="TreeGrafter"/>
</dbReference>
<dbReference type="GO" id="GO:0001817">
    <property type="term" value="P:regulation of cytokine production"/>
    <property type="evidence" value="ECO:0007669"/>
    <property type="project" value="TreeGrafter"/>
</dbReference>
<evidence type="ECO:0000256" key="1">
    <source>
        <dbReference type="ARBA" id="ARBA00004370"/>
    </source>
</evidence>
<dbReference type="EMBL" id="JASDAP010000015">
    <property type="protein sequence ID" value="KAK1891658.1"/>
    <property type="molecule type" value="Genomic_DNA"/>
</dbReference>
<feature type="compositionally biased region" description="Basic and acidic residues" evidence="4">
    <location>
        <begin position="330"/>
        <end position="358"/>
    </location>
</feature>
<dbReference type="PANTHER" id="PTHR24100">
    <property type="entry name" value="BUTYROPHILIN"/>
    <property type="match status" value="1"/>
</dbReference>
<keyword evidence="2 5" id="KW-0472">Membrane</keyword>
<dbReference type="Proteomes" id="UP001228049">
    <property type="component" value="Unassembled WGS sequence"/>
</dbReference>
<accession>A0AAD9BZ09</accession>
<feature type="domain" description="Ig-like" evidence="6">
    <location>
        <begin position="195"/>
        <end position="286"/>
    </location>
</feature>
<dbReference type="InterPro" id="IPR007110">
    <property type="entry name" value="Ig-like_dom"/>
</dbReference>
<evidence type="ECO:0000313" key="8">
    <source>
        <dbReference type="Proteomes" id="UP001228049"/>
    </source>
</evidence>
<dbReference type="InterPro" id="IPR053896">
    <property type="entry name" value="BTN3A2-like_Ig-C"/>
</dbReference>
<evidence type="ECO:0000259" key="6">
    <source>
        <dbReference type="PROSITE" id="PS50835"/>
    </source>
</evidence>
<sequence>CVAVELSGVIQVWNINALSSLHSNRAEAHKHKVQCVNPHSLTSPSLPSMASEHLCIEREKGRGEIPTYPSGESTGRATSTGRCLDTRSLCRAASSRGLGASAMLEVNVPEQPVVLTDTKRSVHGYWGGRDQLVDQAERFANRTSLWPVQLGLGNASLLLSSVVVADEGSYTCFVRVQDYGSAALLLLVAAPYSKPVVTLESETNLRPGDELALTCVAYGGYPEAGVIWQDGGGRNLTENITTSLVANEEGLFTMTSVLTVVLEPNSTYSCGLINPLLGEEGYAFVTITGQNMAFPPVALWVTVGLAVCLLVLLIALAAVCSRKIKESCEEARREGTGRERERGEGREALHIQHQTEEAKELEEEESKTAMTLLNS</sequence>
<reference evidence="7" key="1">
    <citation type="submission" date="2023-04" db="EMBL/GenBank/DDBJ databases">
        <title>Chromosome-level genome of Chaenocephalus aceratus.</title>
        <authorList>
            <person name="Park H."/>
        </authorList>
    </citation>
    <scope>NUCLEOTIDE SEQUENCE</scope>
    <source>
        <strain evidence="7">DE</strain>
        <tissue evidence="7">Muscle</tissue>
    </source>
</reference>
<comment type="caution">
    <text evidence="7">The sequence shown here is derived from an EMBL/GenBank/DDBJ whole genome shotgun (WGS) entry which is preliminary data.</text>
</comment>
<proteinExistence type="predicted"/>
<name>A0AAD9BZ09_DISEL</name>
<comment type="subcellular location">
    <subcellularLocation>
        <location evidence="1">Membrane</location>
    </subcellularLocation>
</comment>
<dbReference type="InterPro" id="IPR013783">
    <property type="entry name" value="Ig-like_fold"/>
</dbReference>
<feature type="region of interest" description="Disordered" evidence="4">
    <location>
        <begin position="330"/>
        <end position="375"/>
    </location>
</feature>
<dbReference type="Pfam" id="PF22705">
    <property type="entry name" value="C2-set_3"/>
    <property type="match status" value="1"/>
</dbReference>
<keyword evidence="3" id="KW-0393">Immunoglobulin domain</keyword>
<dbReference type="PROSITE" id="PS50835">
    <property type="entry name" value="IG_LIKE"/>
    <property type="match status" value="1"/>
</dbReference>
<evidence type="ECO:0000256" key="2">
    <source>
        <dbReference type="ARBA" id="ARBA00023136"/>
    </source>
</evidence>
<dbReference type="PANTHER" id="PTHR24100:SF155">
    <property type="entry name" value="CD276 ANTIGEN"/>
    <property type="match status" value="1"/>
</dbReference>
<protein>
    <submittedName>
        <fullName evidence="7">CD276 antigen</fullName>
    </submittedName>
</protein>
<dbReference type="InterPro" id="IPR050504">
    <property type="entry name" value="IgSF_BTN/MOG"/>
</dbReference>
<dbReference type="GO" id="GO:0050852">
    <property type="term" value="P:T cell receptor signaling pathway"/>
    <property type="evidence" value="ECO:0007669"/>
    <property type="project" value="TreeGrafter"/>
</dbReference>
<gene>
    <name evidence="7" type="ORF">KUDE01_010486</name>
</gene>
<organism evidence="7 8">
    <name type="scientific">Dissostichus eleginoides</name>
    <name type="common">Patagonian toothfish</name>
    <name type="synonym">Dissostichus amissus</name>
    <dbReference type="NCBI Taxonomy" id="100907"/>
    <lineage>
        <taxon>Eukaryota</taxon>
        <taxon>Metazoa</taxon>
        <taxon>Chordata</taxon>
        <taxon>Craniata</taxon>
        <taxon>Vertebrata</taxon>
        <taxon>Euteleostomi</taxon>
        <taxon>Actinopterygii</taxon>
        <taxon>Neopterygii</taxon>
        <taxon>Teleostei</taxon>
        <taxon>Neoteleostei</taxon>
        <taxon>Acanthomorphata</taxon>
        <taxon>Eupercaria</taxon>
        <taxon>Perciformes</taxon>
        <taxon>Notothenioidei</taxon>
        <taxon>Nototheniidae</taxon>
        <taxon>Dissostichus</taxon>
    </lineage>
</organism>
<dbReference type="SUPFAM" id="SSF48726">
    <property type="entry name" value="Immunoglobulin"/>
    <property type="match status" value="2"/>
</dbReference>
<feature type="non-terminal residue" evidence="7">
    <location>
        <position position="375"/>
    </location>
</feature>
<dbReference type="AlphaFoldDB" id="A0AAD9BZ09"/>
<evidence type="ECO:0000256" key="5">
    <source>
        <dbReference type="SAM" id="Phobius"/>
    </source>
</evidence>
<evidence type="ECO:0000313" key="7">
    <source>
        <dbReference type="EMBL" id="KAK1891658.1"/>
    </source>
</evidence>
<feature type="transmembrane region" description="Helical" evidence="5">
    <location>
        <begin position="297"/>
        <end position="319"/>
    </location>
</feature>
<keyword evidence="5" id="KW-1133">Transmembrane helix</keyword>
<evidence type="ECO:0000256" key="4">
    <source>
        <dbReference type="SAM" id="MobiDB-lite"/>
    </source>
</evidence>